<proteinExistence type="inferred from homology"/>
<dbReference type="InterPro" id="IPR011662">
    <property type="entry name" value="Secretin/TonB_short_N"/>
</dbReference>
<evidence type="ECO:0000313" key="10">
    <source>
        <dbReference type="EMBL" id="PIW66150.1"/>
    </source>
</evidence>
<accession>A0A2J0LJD1</accession>
<dbReference type="InterPro" id="IPR005644">
    <property type="entry name" value="NolW-like"/>
</dbReference>
<feature type="domain" description="Secretin/TonB short N-terminal" evidence="9">
    <location>
        <begin position="56"/>
        <end position="104"/>
    </location>
</feature>
<feature type="chain" id="PRO_5014364645" description="Secretin/TonB short N-terminal domain-containing protein" evidence="8">
    <location>
        <begin position="28"/>
        <end position="519"/>
    </location>
</feature>
<dbReference type="AlphaFoldDB" id="A0A2J0LJD1"/>
<evidence type="ECO:0000256" key="3">
    <source>
        <dbReference type="ARBA" id="ARBA00022729"/>
    </source>
</evidence>
<dbReference type="EMBL" id="PFGP01000107">
    <property type="protein sequence ID" value="PIW66150.1"/>
    <property type="molecule type" value="Genomic_DNA"/>
</dbReference>
<dbReference type="InterPro" id="IPR001775">
    <property type="entry name" value="GspD/PilQ"/>
</dbReference>
<dbReference type="Pfam" id="PF07660">
    <property type="entry name" value="STN"/>
    <property type="match status" value="1"/>
</dbReference>
<evidence type="ECO:0000256" key="4">
    <source>
        <dbReference type="ARBA" id="ARBA00023136"/>
    </source>
</evidence>
<dbReference type="Pfam" id="PF03958">
    <property type="entry name" value="Secretin_N"/>
    <property type="match status" value="1"/>
</dbReference>
<dbReference type="InterPro" id="IPR051808">
    <property type="entry name" value="Type_IV_pilus_biogenesis"/>
</dbReference>
<dbReference type="PRINTS" id="PR00811">
    <property type="entry name" value="BCTERIALGSPD"/>
</dbReference>
<evidence type="ECO:0000256" key="6">
    <source>
        <dbReference type="RuleBase" id="RU004003"/>
    </source>
</evidence>
<evidence type="ECO:0000259" key="9">
    <source>
        <dbReference type="SMART" id="SM00965"/>
    </source>
</evidence>
<comment type="subcellular location">
    <subcellularLocation>
        <location evidence="7">Cell outer membrane</location>
    </subcellularLocation>
    <subcellularLocation>
        <location evidence="1">Membrane</location>
    </subcellularLocation>
</comment>
<gene>
    <name evidence="10" type="ORF">COW11_04610</name>
</gene>
<feature type="signal peptide" evidence="8">
    <location>
        <begin position="1"/>
        <end position="27"/>
    </location>
</feature>
<keyword evidence="3 8" id="KW-0732">Signal</keyword>
<evidence type="ECO:0000256" key="5">
    <source>
        <dbReference type="ARBA" id="ARBA00023237"/>
    </source>
</evidence>
<keyword evidence="2 7" id="KW-0813">Transport</keyword>
<dbReference type="PRINTS" id="PR01032">
    <property type="entry name" value="PHAGEIV"/>
</dbReference>
<dbReference type="Pfam" id="PF00263">
    <property type="entry name" value="Secretin"/>
    <property type="match status" value="1"/>
</dbReference>
<dbReference type="PANTHER" id="PTHR30604">
    <property type="entry name" value="PROTEIN TRANSPORT PROTEIN HOFQ"/>
    <property type="match status" value="1"/>
</dbReference>
<evidence type="ECO:0000256" key="8">
    <source>
        <dbReference type="SAM" id="SignalP"/>
    </source>
</evidence>
<dbReference type="InterPro" id="IPR038591">
    <property type="entry name" value="NolW-like_sf"/>
</dbReference>
<dbReference type="Gene3D" id="3.30.1370.120">
    <property type="match status" value="1"/>
</dbReference>
<dbReference type="GO" id="GO:0009279">
    <property type="term" value="C:cell outer membrane"/>
    <property type="evidence" value="ECO:0007669"/>
    <property type="project" value="UniProtKB-SubCell"/>
</dbReference>
<name>A0A2J0LJD1_9BACT</name>
<keyword evidence="4" id="KW-0472">Membrane</keyword>
<sequence length="519" mass="56777">MFMLKKPSISILLILCGLFIASVASSAADNMNNISVDFKDADLQSVLRVLSVKSGVNIVAASDVSGTITVKLNDVPWETALDVILKTNDYGYERQGNIITVTSLDRLTAQKEAENRLSEIQPVVTEVFSLKYLDAEDVRETLKPQLSTRGTITVLRMTSEAGWQFSGGGKGESLKKLERDKEGKSQTIRSKTLIISDIPSYVEKIKKVISMLDVQPQQILIEARIMEVSEDKLKDLGVEWGTGSTGAENAAITPTPASKNIAGETVTAAGAHSLSGQISPAVFEPKASGLTAANTGFNFLYQRLKGNQFEVMLHALEEDVNTNTLSAPRILTLNNQEATILVGTKYPILKSDVSTQAGTTVSSTLDYYQDIGIQLNVVPQISGDNKYINMVIHPAVTSYDSSNTVGDNKYPVISTREAETRVLIEDNQTIAIGGLLKDIKKTSNIGIPFLKDIPVLGNLFKRDTNDTEKVDLLIFITARIVKPEEVASYESADDLADYYRLEREIIHERLDVNRAKAGR</sequence>
<dbReference type="PANTHER" id="PTHR30604:SF1">
    <property type="entry name" value="DNA UTILIZATION PROTEIN HOFQ"/>
    <property type="match status" value="1"/>
</dbReference>
<comment type="caution">
    <text evidence="10">The sequence shown here is derived from an EMBL/GenBank/DDBJ whole genome shotgun (WGS) entry which is preliminary data.</text>
</comment>
<evidence type="ECO:0000256" key="7">
    <source>
        <dbReference type="RuleBase" id="RU004004"/>
    </source>
</evidence>
<comment type="similarity">
    <text evidence="6">Belongs to the bacterial secretin family.</text>
</comment>
<dbReference type="Gene3D" id="3.30.1370.130">
    <property type="match status" value="1"/>
</dbReference>
<dbReference type="SMART" id="SM00965">
    <property type="entry name" value="STN"/>
    <property type="match status" value="1"/>
</dbReference>
<evidence type="ECO:0000313" key="11">
    <source>
        <dbReference type="Proteomes" id="UP000231267"/>
    </source>
</evidence>
<evidence type="ECO:0000256" key="1">
    <source>
        <dbReference type="ARBA" id="ARBA00004370"/>
    </source>
</evidence>
<dbReference type="Proteomes" id="UP000231267">
    <property type="component" value="Unassembled WGS sequence"/>
</dbReference>
<evidence type="ECO:0000256" key="2">
    <source>
        <dbReference type="ARBA" id="ARBA00022448"/>
    </source>
</evidence>
<organism evidence="10 11">
    <name type="scientific">Candidatus Taenaricola geysiri</name>
    <dbReference type="NCBI Taxonomy" id="1974752"/>
    <lineage>
        <taxon>Bacteria</taxon>
        <taxon>Pseudomonadati</taxon>
        <taxon>Candidatus Omnitrophota</taxon>
        <taxon>Candidatus Taenaricola</taxon>
    </lineage>
</organism>
<keyword evidence="5" id="KW-0998">Cell outer membrane</keyword>
<dbReference type="GO" id="GO:0009306">
    <property type="term" value="P:protein secretion"/>
    <property type="evidence" value="ECO:0007669"/>
    <property type="project" value="InterPro"/>
</dbReference>
<dbReference type="InterPro" id="IPR004846">
    <property type="entry name" value="T2SS/T3SS_dom"/>
</dbReference>
<dbReference type="InterPro" id="IPR013355">
    <property type="entry name" value="Pilus_4_PilQ"/>
</dbReference>
<protein>
    <recommendedName>
        <fullName evidence="9">Secretin/TonB short N-terminal domain-containing protein</fullName>
    </recommendedName>
</protein>
<reference evidence="10 11" key="1">
    <citation type="submission" date="2017-09" db="EMBL/GenBank/DDBJ databases">
        <title>Depth-based differentiation of microbial function through sediment-hosted aquifers and enrichment of novel symbionts in the deep terrestrial subsurface.</title>
        <authorList>
            <person name="Probst A.J."/>
            <person name="Ladd B."/>
            <person name="Jarett J.K."/>
            <person name="Geller-Mcgrath D.E."/>
            <person name="Sieber C.M."/>
            <person name="Emerson J.B."/>
            <person name="Anantharaman K."/>
            <person name="Thomas B.C."/>
            <person name="Malmstrom R."/>
            <person name="Stieglmeier M."/>
            <person name="Klingl A."/>
            <person name="Woyke T."/>
            <person name="Ryan C.M."/>
            <person name="Banfield J.F."/>
        </authorList>
    </citation>
    <scope>NUCLEOTIDE SEQUENCE [LARGE SCALE GENOMIC DNA]</scope>
    <source>
        <strain evidence="10">CG12_big_fil_rev_8_21_14_0_65_43_15</strain>
    </source>
</reference>
<dbReference type="NCBIfam" id="TIGR02515">
    <property type="entry name" value="IV_pilus_PilQ"/>
    <property type="match status" value="1"/>
</dbReference>